<keyword evidence="3" id="KW-0479">Metal-binding</keyword>
<feature type="region of interest" description="Disordered" evidence="10">
    <location>
        <begin position="197"/>
        <end position="245"/>
    </location>
</feature>
<dbReference type="PANTHER" id="PTHR31717:SF45">
    <property type="entry name" value="ZINC FINGER PROTEIN CONSTANS-LIKE 14-RELATED"/>
    <property type="match status" value="1"/>
</dbReference>
<dbReference type="Pfam" id="PF00643">
    <property type="entry name" value="zf-B_box"/>
    <property type="match status" value="1"/>
</dbReference>
<evidence type="ECO:0000256" key="2">
    <source>
        <dbReference type="ARBA" id="ARBA00010024"/>
    </source>
</evidence>
<feature type="compositionally biased region" description="Low complexity" evidence="10">
    <location>
        <begin position="208"/>
        <end position="239"/>
    </location>
</feature>
<dbReference type="PROSITE" id="PS51017">
    <property type="entry name" value="CCT"/>
    <property type="match status" value="1"/>
</dbReference>
<feature type="compositionally biased region" description="Polar residues" evidence="10">
    <location>
        <begin position="429"/>
        <end position="441"/>
    </location>
</feature>
<dbReference type="PROSITE" id="PS50119">
    <property type="entry name" value="ZF_BBOX"/>
    <property type="match status" value="1"/>
</dbReference>
<dbReference type="GO" id="GO:0005634">
    <property type="term" value="C:nucleus"/>
    <property type="evidence" value="ECO:0007669"/>
    <property type="project" value="UniProtKB-SubCell"/>
</dbReference>
<feature type="region of interest" description="Disordered" evidence="10">
    <location>
        <begin position="1084"/>
        <end position="1131"/>
    </location>
</feature>
<evidence type="ECO:0000256" key="1">
    <source>
        <dbReference type="ARBA" id="ARBA00004123"/>
    </source>
</evidence>
<name>A0A8J4DBE2_9CHLO</name>
<evidence type="ECO:0000256" key="10">
    <source>
        <dbReference type="SAM" id="MobiDB-lite"/>
    </source>
</evidence>
<protein>
    <submittedName>
        <fullName evidence="13">Uncharacterized protein</fullName>
    </submittedName>
</protein>
<feature type="domain" description="CCT" evidence="12">
    <location>
        <begin position="809"/>
        <end position="851"/>
    </location>
</feature>
<feature type="region of interest" description="Disordered" evidence="10">
    <location>
        <begin position="102"/>
        <end position="134"/>
    </location>
</feature>
<proteinExistence type="inferred from homology"/>
<feature type="region of interest" description="Disordered" evidence="10">
    <location>
        <begin position="903"/>
        <end position="967"/>
    </location>
</feature>
<evidence type="ECO:0000256" key="9">
    <source>
        <dbReference type="SAM" id="Coils"/>
    </source>
</evidence>
<comment type="caution">
    <text evidence="13">The sequence shown here is derived from an EMBL/GenBank/DDBJ whole genome shotgun (WGS) entry which is preliminary data.</text>
</comment>
<dbReference type="InterPro" id="IPR049808">
    <property type="entry name" value="CONSTANS-like_Bbox1"/>
</dbReference>
<dbReference type="SMART" id="SM00336">
    <property type="entry name" value="BBOX"/>
    <property type="match status" value="1"/>
</dbReference>
<dbReference type="AlphaFoldDB" id="A0A8J4DBE2"/>
<evidence type="ECO:0000256" key="5">
    <source>
        <dbReference type="ARBA" id="ARBA00022833"/>
    </source>
</evidence>
<reference evidence="13" key="1">
    <citation type="journal article" date="2021" name="Proc. Natl. Acad. Sci. U.S.A.">
        <title>Three genomes in the algal genus Volvox reveal the fate of a haploid sex-determining region after a transition to homothallism.</title>
        <authorList>
            <person name="Yamamoto K."/>
            <person name="Hamaji T."/>
            <person name="Kawai-Toyooka H."/>
            <person name="Matsuzaki R."/>
            <person name="Takahashi F."/>
            <person name="Nishimura Y."/>
            <person name="Kawachi M."/>
            <person name="Noguchi H."/>
            <person name="Minakuchi Y."/>
            <person name="Umen J.G."/>
            <person name="Toyoda A."/>
            <person name="Nozaki H."/>
        </authorList>
    </citation>
    <scope>NUCLEOTIDE SEQUENCE</scope>
    <source>
        <strain evidence="13">NIES-3785</strain>
    </source>
</reference>
<sequence length="1239" mass="127978">MDSSNFKVVCDHCDAKLANVFCHSDGAFLCPQCDAQVHSVNKLAQRHVRVPCHSCPVWAYREAKSRGRLLDMPLAASLTRNLQLDIFDGTIPCWPSNNASSVAMGTPQSDASSPQAAAAAPPANAGSPGSEVHAAPLHKASNSWPQNSALAMVASQPIPQPGLGWADQVDAVRTAAQFAISPFSNCSAGSLQTTVNARHPQPAAEQGSVQGAQVSTSAAAAQQHLSQAAQSQHSQHTLQRAASQEVMDAVDSMDVSLLLDTFGTPLDQMQDSKRKGEMPQQQQEQLQQQAQQPCLTPYQHAVAEPQLPSSALCSAASVPSTGMAVVAALGNPVGMSVTWAQQVQVQQQPEQFLLQQQQIMHEQLQLQQRQVQMNTAAIAAAAAGCLVSPNAFGVTSSEPMAVPAQRQQPAVRSMSGLSCLSQSGLSSSNTDGQQLGSARSSNTMLLQSLEQQITGAAPASTCPVPISLAGAVMPSAGTTVAAAAGWPSIEVTQRQLQQLQQQQQQVALQLLQKQQQQHQALQQLLQHSRPDELQRTSAISIGNGGPAATVLTTAAARRDINLRAGLGSSDPGIRRGRSLAQSPVSLQPSAAGTVFASPPCSLLDNLSGLGIGPSSIAAAAAVSAGVIPNNNLAAAAAASRLLPGTVGVTVAGPHQPLAATRSVDAAASSFGALPAAVVGSGGSTSVSPSNCNTLAGAVSERHLPLTAQQLAQQMVLPGSAPPALGLAATVSMFSRGGSCDLGESHLMRLSSDGYDAVLGAAAAANMRGGGMGILGLGGCDVDAAGVLTRLERPDGTYKELDPERAAQLNRYKQKRMLRMRALAEGAKKVRYECRKQLADTRPRVRGRFAKVNSSDALMEIGGSGVGKVACGVPTSSSGNITTTGSVVSGSACTAPPGIAYHGPSGGGSGWGLHGHASSQPHMQRIDEEGTSEGQSPLVMQPTACHSLPHQASSSDPDTGMADGSTAGEGAVAPMATGAIEACAGLSMLSGFGSAFGTDQRTQLLQVQEGSSHQQLQLRRAKSSSMMDGSRVFGSAPAGLLASCANASTTSAPDAGLAATTQDCAITEHDLAALGFEDLTQFSGGGFSNAENSNEDMDESAESMNDGNPARPVPRQGPGLEEHPSSQRPSVQAMLPQAVAQLSETPTLGATTIPPLQQHQHQMLRAQSLVVPKLTAAGSSLQPQPQAQAQLQIQQQQRLSVLDRPIMYGTDLSQFSAAQLSLLDSILTDQYRPSGPTSRH</sequence>
<accession>A0A8J4DBE2</accession>
<keyword evidence="5" id="KW-0862">Zinc</keyword>
<keyword evidence="6 8" id="KW-0539">Nucleus</keyword>
<keyword evidence="9" id="KW-0175">Coiled coil</keyword>
<keyword evidence="7" id="KW-0863">Zinc-finger</keyword>
<dbReference type="InterPro" id="IPR010402">
    <property type="entry name" value="CCT_domain"/>
</dbReference>
<evidence type="ECO:0000313" key="13">
    <source>
        <dbReference type="EMBL" id="GIL99534.1"/>
    </source>
</evidence>
<dbReference type="PANTHER" id="PTHR31717">
    <property type="entry name" value="ZINC FINGER PROTEIN CONSTANS-LIKE 10"/>
    <property type="match status" value="1"/>
</dbReference>
<dbReference type="Pfam" id="PF06203">
    <property type="entry name" value="CCT"/>
    <property type="match status" value="1"/>
</dbReference>
<evidence type="ECO:0000313" key="14">
    <source>
        <dbReference type="Proteomes" id="UP000722791"/>
    </source>
</evidence>
<feature type="region of interest" description="Disordered" evidence="10">
    <location>
        <begin position="266"/>
        <end position="291"/>
    </location>
</feature>
<dbReference type="InterPro" id="IPR000315">
    <property type="entry name" value="Znf_B-box"/>
</dbReference>
<evidence type="ECO:0000256" key="8">
    <source>
        <dbReference type="PROSITE-ProRule" id="PRU00357"/>
    </source>
</evidence>
<keyword evidence="4" id="KW-0677">Repeat</keyword>
<feature type="coiled-coil region" evidence="9">
    <location>
        <begin position="489"/>
        <end position="516"/>
    </location>
</feature>
<evidence type="ECO:0000256" key="6">
    <source>
        <dbReference type="ARBA" id="ARBA00023242"/>
    </source>
</evidence>
<evidence type="ECO:0000256" key="7">
    <source>
        <dbReference type="PROSITE-ProRule" id="PRU00024"/>
    </source>
</evidence>
<dbReference type="CDD" id="cd19821">
    <property type="entry name" value="Bbox1_BBX-like"/>
    <property type="match status" value="1"/>
</dbReference>
<dbReference type="EMBL" id="BNCQ01000006">
    <property type="protein sequence ID" value="GIL99534.1"/>
    <property type="molecule type" value="Genomic_DNA"/>
</dbReference>
<comment type="subcellular location">
    <subcellularLocation>
        <location evidence="1 8">Nucleus</location>
    </subcellularLocation>
</comment>
<feature type="compositionally biased region" description="Low complexity" evidence="10">
    <location>
        <begin position="280"/>
        <end position="291"/>
    </location>
</feature>
<dbReference type="GO" id="GO:0006355">
    <property type="term" value="P:regulation of DNA-templated transcription"/>
    <property type="evidence" value="ECO:0007669"/>
    <property type="project" value="UniProtKB-ARBA"/>
</dbReference>
<evidence type="ECO:0000259" key="11">
    <source>
        <dbReference type="PROSITE" id="PS50119"/>
    </source>
</evidence>
<dbReference type="GO" id="GO:0008270">
    <property type="term" value="F:zinc ion binding"/>
    <property type="evidence" value="ECO:0007669"/>
    <property type="project" value="UniProtKB-KW"/>
</dbReference>
<dbReference type="Proteomes" id="UP000722791">
    <property type="component" value="Unassembled WGS sequence"/>
</dbReference>
<gene>
    <name evidence="13" type="ORF">Vretimale_4673</name>
</gene>
<feature type="region of interest" description="Disordered" evidence="10">
    <location>
        <begin position="422"/>
        <end position="441"/>
    </location>
</feature>
<feature type="domain" description="B box-type" evidence="11">
    <location>
        <begin position="5"/>
        <end position="52"/>
    </location>
</feature>
<feature type="compositionally biased region" description="Low complexity" evidence="10">
    <location>
        <begin position="107"/>
        <end position="130"/>
    </location>
</feature>
<evidence type="ECO:0000256" key="4">
    <source>
        <dbReference type="ARBA" id="ARBA00022737"/>
    </source>
</evidence>
<evidence type="ECO:0000256" key="3">
    <source>
        <dbReference type="ARBA" id="ARBA00022723"/>
    </source>
</evidence>
<feature type="compositionally biased region" description="Gly residues" evidence="10">
    <location>
        <begin position="903"/>
        <end position="912"/>
    </location>
</feature>
<comment type="similarity">
    <text evidence="2">Belongs to the CONSTANS family.</text>
</comment>
<evidence type="ECO:0000259" key="12">
    <source>
        <dbReference type="PROSITE" id="PS51017"/>
    </source>
</evidence>
<organism evidence="13 14">
    <name type="scientific">Volvox reticuliferus</name>
    <dbReference type="NCBI Taxonomy" id="1737510"/>
    <lineage>
        <taxon>Eukaryota</taxon>
        <taxon>Viridiplantae</taxon>
        <taxon>Chlorophyta</taxon>
        <taxon>core chlorophytes</taxon>
        <taxon>Chlorophyceae</taxon>
        <taxon>CS clade</taxon>
        <taxon>Chlamydomonadales</taxon>
        <taxon>Volvocaceae</taxon>
        <taxon>Volvox</taxon>
    </lineage>
</organism>